<dbReference type="Pfam" id="PF12860">
    <property type="entry name" value="PAS_7"/>
    <property type="match status" value="1"/>
</dbReference>
<dbReference type="InterPro" id="IPR035919">
    <property type="entry name" value="EAL_sf"/>
</dbReference>
<dbReference type="Gene3D" id="2.10.70.100">
    <property type="match status" value="1"/>
</dbReference>
<dbReference type="InterPro" id="IPR052155">
    <property type="entry name" value="Biofilm_reg_signaling"/>
</dbReference>
<accession>A0A0M9GNU0</accession>
<dbReference type="SUPFAM" id="SSF55785">
    <property type="entry name" value="PYP-like sensor domain (PAS domain)"/>
    <property type="match status" value="2"/>
</dbReference>
<dbReference type="EMBL" id="JXMU01000007">
    <property type="protein sequence ID" value="KPB01866.1"/>
    <property type="molecule type" value="Genomic_DNA"/>
</dbReference>
<dbReference type="InterPro" id="IPR035965">
    <property type="entry name" value="PAS-like_dom_sf"/>
</dbReference>
<dbReference type="CDD" id="cd00130">
    <property type="entry name" value="PAS"/>
    <property type="match status" value="1"/>
</dbReference>
<feature type="domain" description="PAS" evidence="1">
    <location>
        <begin position="3"/>
        <end position="74"/>
    </location>
</feature>
<dbReference type="AlphaFoldDB" id="A0A0M9GNU0"/>
<dbReference type="Gene3D" id="3.30.70.270">
    <property type="match status" value="1"/>
</dbReference>
<dbReference type="SMART" id="SM00267">
    <property type="entry name" value="GGDEF"/>
    <property type="match status" value="1"/>
</dbReference>
<dbReference type="RefSeq" id="WP_053998390.1">
    <property type="nucleotide sequence ID" value="NZ_JXMU01000007.1"/>
</dbReference>
<evidence type="ECO:0000313" key="4">
    <source>
        <dbReference type="EMBL" id="KPB01866.1"/>
    </source>
</evidence>
<dbReference type="PROSITE" id="PS50883">
    <property type="entry name" value="EAL"/>
    <property type="match status" value="1"/>
</dbReference>
<dbReference type="PANTHER" id="PTHR44757:SF2">
    <property type="entry name" value="BIOFILM ARCHITECTURE MAINTENANCE PROTEIN MBAA"/>
    <property type="match status" value="1"/>
</dbReference>
<name>A0A0M9GNU0_9HYPH</name>
<dbReference type="SUPFAM" id="SSF55073">
    <property type="entry name" value="Nucleotide cyclase"/>
    <property type="match status" value="1"/>
</dbReference>
<proteinExistence type="predicted"/>
<evidence type="ECO:0000259" key="1">
    <source>
        <dbReference type="PROSITE" id="PS50112"/>
    </source>
</evidence>
<dbReference type="Pfam" id="PF00990">
    <property type="entry name" value="GGDEF"/>
    <property type="match status" value="1"/>
</dbReference>
<dbReference type="SUPFAM" id="SSF141868">
    <property type="entry name" value="EAL domain-like"/>
    <property type="match status" value="1"/>
</dbReference>
<dbReference type="InterPro" id="IPR029787">
    <property type="entry name" value="Nucleotide_cyclase"/>
</dbReference>
<feature type="domain" description="GGDEF" evidence="3">
    <location>
        <begin position="275"/>
        <end position="409"/>
    </location>
</feature>
<dbReference type="STRING" id="1514904.SU32_05700"/>
<dbReference type="InterPro" id="IPR000160">
    <property type="entry name" value="GGDEF_dom"/>
</dbReference>
<dbReference type="InterPro" id="IPR043128">
    <property type="entry name" value="Rev_trsase/Diguanyl_cyclase"/>
</dbReference>
<evidence type="ECO:0008006" key="6">
    <source>
        <dbReference type="Google" id="ProtNLM"/>
    </source>
</evidence>
<comment type="caution">
    <text evidence="4">The sequence shown here is derived from an EMBL/GenBank/DDBJ whole genome shotgun (WGS) entry which is preliminary data.</text>
</comment>
<dbReference type="PANTHER" id="PTHR44757">
    <property type="entry name" value="DIGUANYLATE CYCLASE DGCP"/>
    <property type="match status" value="1"/>
</dbReference>
<dbReference type="OrthoDB" id="9814202at2"/>
<sequence>MIEEFTIERIMEVSGVGGWQLDLKENKLEWSNQVKRIYGVSLDYEPQLDKAIEFYHPDDRAIISEAVNTAIEQISSWDLRLRIIRADGQTIRVRTRGEVSYDPQNNLRMFGTIQSIEETEKELARLQSIFNNVDHGLNVFDAEGRLKFWNQQYLDLFNKPDGEIYKGMTLFEILNCEFERGDFVEDPKMVSETIIADMAAKKQTEQIGTVGGFRTIHTINRSLPEGGWVCTHYDISEAKQAETKLAYAAHHDSLTSLLNRHAFENEFKELIESHLSVVMVIIDLDDFKPVNDQYGHACGDQLLKLFALRLSEHYGELAIVARLGGDEFAVAYVATRIDAKKIKHDLETLTASLTREALIRGQMIKPGASIGCAFGQGGKVTREELFHQADMAMYRAKARGGSSFEVFDERMAAELKLRDEENNAIIAACRNNELEFHYQPICSILSGERVGFEMLVRWPEKSDLWFPADRIINVAEENRLIDLVGKYAISCAITDIKNYGLSEKVSVNVSPLQLGKNELLAHVQAALSRTNISPAQLELELTESSVLLEANGAIEELIELKKLGITIAVDDFGTGFATLDYLNMFPFDRLKIDRSFVLKLLRDEQSGAIVSAVAALARNIGMETTAEGVETQEQYDILRAAGCTHAQGYLLGKPAPLATFFNSKTKQYNLAS</sequence>
<dbReference type="CDD" id="cd01949">
    <property type="entry name" value="GGDEF"/>
    <property type="match status" value="1"/>
</dbReference>
<evidence type="ECO:0000313" key="5">
    <source>
        <dbReference type="Proteomes" id="UP000038011"/>
    </source>
</evidence>
<dbReference type="Gene3D" id="3.30.450.20">
    <property type="entry name" value="PAS domain"/>
    <property type="match status" value="2"/>
</dbReference>
<dbReference type="Pfam" id="PF08447">
    <property type="entry name" value="PAS_3"/>
    <property type="match status" value="1"/>
</dbReference>
<organism evidence="4 5">
    <name type="scientific">Ahrensia marina</name>
    <dbReference type="NCBI Taxonomy" id="1514904"/>
    <lineage>
        <taxon>Bacteria</taxon>
        <taxon>Pseudomonadati</taxon>
        <taxon>Pseudomonadota</taxon>
        <taxon>Alphaproteobacteria</taxon>
        <taxon>Hyphomicrobiales</taxon>
        <taxon>Ahrensiaceae</taxon>
        <taxon>Ahrensia</taxon>
    </lineage>
</organism>
<feature type="domain" description="EAL" evidence="2">
    <location>
        <begin position="418"/>
        <end position="668"/>
    </location>
</feature>
<dbReference type="InterPro" id="IPR013655">
    <property type="entry name" value="PAS_fold_3"/>
</dbReference>
<dbReference type="PROSITE" id="PS50112">
    <property type="entry name" value="PAS"/>
    <property type="match status" value="2"/>
</dbReference>
<keyword evidence="5" id="KW-1185">Reference proteome</keyword>
<dbReference type="PATRIC" id="fig|1514904.3.peg.3165"/>
<evidence type="ECO:0000259" key="2">
    <source>
        <dbReference type="PROSITE" id="PS50883"/>
    </source>
</evidence>
<reference evidence="4 5" key="1">
    <citation type="submission" date="2015-01" db="EMBL/GenBank/DDBJ databases">
        <title>Ahrensia donghaiensis sp. nov., a novel dimethylsulphoniopropionate-cleavage bacterium isolated from seawater and emended descriptions of the genus Ahrensia and Ahrensia kielensis.</title>
        <authorList>
            <person name="Liu J."/>
        </authorList>
    </citation>
    <scope>NUCLEOTIDE SEQUENCE [LARGE SCALE GENOMIC DNA]</scope>
    <source>
        <strain evidence="4 5">LZD062</strain>
    </source>
</reference>
<dbReference type="Pfam" id="PF00563">
    <property type="entry name" value="EAL"/>
    <property type="match status" value="1"/>
</dbReference>
<dbReference type="InterPro" id="IPR001633">
    <property type="entry name" value="EAL_dom"/>
</dbReference>
<evidence type="ECO:0000259" key="3">
    <source>
        <dbReference type="PROSITE" id="PS50887"/>
    </source>
</evidence>
<dbReference type="PROSITE" id="PS50887">
    <property type="entry name" value="GGDEF"/>
    <property type="match status" value="1"/>
</dbReference>
<protein>
    <recommendedName>
        <fullName evidence="6">Diguanylate cyclase</fullName>
    </recommendedName>
</protein>
<feature type="domain" description="PAS" evidence="1">
    <location>
        <begin position="122"/>
        <end position="175"/>
    </location>
</feature>
<dbReference type="Gene3D" id="3.20.20.450">
    <property type="entry name" value="EAL domain"/>
    <property type="match status" value="1"/>
</dbReference>
<dbReference type="Proteomes" id="UP000038011">
    <property type="component" value="Unassembled WGS sequence"/>
</dbReference>
<dbReference type="CDD" id="cd01948">
    <property type="entry name" value="EAL"/>
    <property type="match status" value="1"/>
</dbReference>
<dbReference type="NCBIfam" id="TIGR00254">
    <property type="entry name" value="GGDEF"/>
    <property type="match status" value="1"/>
</dbReference>
<gene>
    <name evidence="4" type="ORF">SU32_05700</name>
</gene>
<dbReference type="InterPro" id="IPR000014">
    <property type="entry name" value="PAS"/>
</dbReference>
<dbReference type="SMART" id="SM00052">
    <property type="entry name" value="EAL"/>
    <property type="match status" value="1"/>
</dbReference>